<dbReference type="Pfam" id="PF00196">
    <property type="entry name" value="GerE"/>
    <property type="match status" value="1"/>
</dbReference>
<dbReference type="SUPFAM" id="SSF46894">
    <property type="entry name" value="C-terminal effector domain of the bipartite response regulators"/>
    <property type="match status" value="1"/>
</dbReference>
<evidence type="ECO:0000256" key="1">
    <source>
        <dbReference type="ARBA" id="ARBA00023015"/>
    </source>
</evidence>
<reference evidence="4 5" key="1">
    <citation type="submission" date="2019-03" db="EMBL/GenBank/DDBJ databases">
        <title>Porphyromonas levii Isolated from the Uterus of Dairy Cows.</title>
        <authorList>
            <person name="Francis A.M."/>
        </authorList>
    </citation>
    <scope>NUCLEOTIDE SEQUENCE [LARGE SCALE GENOMIC DNA]</scope>
    <source>
        <strain evidence="4 5">AF5678</strain>
    </source>
</reference>
<evidence type="ECO:0000256" key="3">
    <source>
        <dbReference type="ARBA" id="ARBA00023163"/>
    </source>
</evidence>
<dbReference type="PRINTS" id="PR00038">
    <property type="entry name" value="HTHLUXR"/>
</dbReference>
<dbReference type="RefSeq" id="WP_134849484.1">
    <property type="nucleotide sequence ID" value="NZ_CP197400.1"/>
</dbReference>
<proteinExistence type="predicted"/>
<evidence type="ECO:0000256" key="2">
    <source>
        <dbReference type="ARBA" id="ARBA00023125"/>
    </source>
</evidence>
<dbReference type="InterPro" id="IPR000792">
    <property type="entry name" value="Tscrpt_reg_LuxR_C"/>
</dbReference>
<comment type="caution">
    <text evidence="4">The sequence shown here is derived from an EMBL/GenBank/DDBJ whole genome shotgun (WGS) entry which is preliminary data.</text>
</comment>
<dbReference type="Gene3D" id="1.10.10.10">
    <property type="entry name" value="Winged helix-like DNA-binding domain superfamily/Winged helix DNA-binding domain"/>
    <property type="match status" value="1"/>
</dbReference>
<dbReference type="PROSITE" id="PS50043">
    <property type="entry name" value="HTH_LUXR_2"/>
    <property type="match status" value="1"/>
</dbReference>
<keyword evidence="5" id="KW-1185">Reference proteome</keyword>
<keyword evidence="1" id="KW-0805">Transcription regulation</keyword>
<dbReference type="GeneID" id="66796683"/>
<dbReference type="GO" id="GO:0003677">
    <property type="term" value="F:DNA binding"/>
    <property type="evidence" value="ECO:0007669"/>
    <property type="project" value="UniProtKB-KW"/>
</dbReference>
<dbReference type="InterPro" id="IPR036388">
    <property type="entry name" value="WH-like_DNA-bd_sf"/>
</dbReference>
<dbReference type="SMART" id="SM00421">
    <property type="entry name" value="HTH_LUXR"/>
    <property type="match status" value="1"/>
</dbReference>
<sequence length="201" mass="22465">MANKKYYSAVLALGDEGSACHLEHLLERQNTIGLHIERLKDPYTLVETTRELAPDILIVSPTVLSDPMVPTFREILGGQMVRIITYCTTLVEADMTKYFNGKILATDGENEVVNILEEVLEVESNDDSEMLLTPREQEVVVAVVKGLTNKEIADALFLSTHTIITHRRNIARKLNIHSPAGLTIYAIMNKLVTLEEIKGHI</sequence>
<dbReference type="PANTHER" id="PTHR44688">
    <property type="entry name" value="DNA-BINDING TRANSCRIPTIONAL ACTIVATOR DEVR_DOSR"/>
    <property type="match status" value="1"/>
</dbReference>
<dbReference type="PANTHER" id="PTHR44688:SF16">
    <property type="entry name" value="DNA-BINDING TRANSCRIPTIONAL ACTIVATOR DEVR_DOSR"/>
    <property type="match status" value="1"/>
</dbReference>
<gene>
    <name evidence="4" type="ORF">E4P47_06365</name>
</gene>
<protein>
    <submittedName>
        <fullName evidence="4">Response regulator transcription factor</fullName>
    </submittedName>
</protein>
<dbReference type="CDD" id="cd06170">
    <property type="entry name" value="LuxR_C_like"/>
    <property type="match status" value="1"/>
</dbReference>
<dbReference type="OrthoDB" id="9797341at2"/>
<dbReference type="InterPro" id="IPR016032">
    <property type="entry name" value="Sig_transdc_resp-reg_C-effctor"/>
</dbReference>
<dbReference type="GO" id="GO:0006355">
    <property type="term" value="P:regulation of DNA-templated transcription"/>
    <property type="evidence" value="ECO:0007669"/>
    <property type="project" value="InterPro"/>
</dbReference>
<dbReference type="STRING" id="1122973.GCA_000379925_01717"/>
<dbReference type="EMBL" id="SPNC01000092">
    <property type="protein sequence ID" value="TFH94717.1"/>
    <property type="molecule type" value="Genomic_DNA"/>
</dbReference>
<accession>A0A4Y8WP24</accession>
<dbReference type="Proteomes" id="UP000297225">
    <property type="component" value="Unassembled WGS sequence"/>
</dbReference>
<organism evidence="4 5">
    <name type="scientific">Porphyromonas levii</name>
    <dbReference type="NCBI Taxonomy" id="28114"/>
    <lineage>
        <taxon>Bacteria</taxon>
        <taxon>Pseudomonadati</taxon>
        <taxon>Bacteroidota</taxon>
        <taxon>Bacteroidia</taxon>
        <taxon>Bacteroidales</taxon>
        <taxon>Porphyromonadaceae</taxon>
        <taxon>Porphyromonas</taxon>
    </lineage>
</organism>
<dbReference type="AlphaFoldDB" id="A0A4Y8WP24"/>
<evidence type="ECO:0000313" key="4">
    <source>
        <dbReference type="EMBL" id="TFH94717.1"/>
    </source>
</evidence>
<keyword evidence="3" id="KW-0804">Transcription</keyword>
<dbReference type="PROSITE" id="PS00622">
    <property type="entry name" value="HTH_LUXR_1"/>
    <property type="match status" value="1"/>
</dbReference>
<keyword evidence="2" id="KW-0238">DNA-binding</keyword>
<evidence type="ECO:0000313" key="5">
    <source>
        <dbReference type="Proteomes" id="UP000297225"/>
    </source>
</evidence>
<name>A0A4Y8WP24_9PORP</name>